<evidence type="ECO:0000256" key="7">
    <source>
        <dbReference type="ARBA" id="ARBA00022989"/>
    </source>
</evidence>
<dbReference type="OrthoDB" id="410725at2759"/>
<dbReference type="GO" id="GO:0005789">
    <property type="term" value="C:endoplasmic reticulum membrane"/>
    <property type="evidence" value="ECO:0007669"/>
    <property type="project" value="UniProtKB-SubCell"/>
</dbReference>
<keyword evidence="5 11" id="KW-0812">Transmembrane</keyword>
<dbReference type="GO" id="GO:0005637">
    <property type="term" value="C:nuclear inner membrane"/>
    <property type="evidence" value="ECO:0007669"/>
    <property type="project" value="TreeGrafter"/>
</dbReference>
<evidence type="ECO:0000256" key="9">
    <source>
        <dbReference type="ARBA" id="ARBA00023242"/>
    </source>
</evidence>
<evidence type="ECO:0000313" key="13">
    <source>
        <dbReference type="Proteomes" id="UP001153069"/>
    </source>
</evidence>
<feature type="transmembrane region" description="Helical" evidence="11">
    <location>
        <begin position="403"/>
        <end position="424"/>
    </location>
</feature>
<feature type="transmembrane region" description="Helical" evidence="11">
    <location>
        <begin position="361"/>
        <end position="382"/>
    </location>
</feature>
<keyword evidence="8 11" id="KW-0472">Membrane</keyword>
<evidence type="ECO:0000256" key="11">
    <source>
        <dbReference type="SAM" id="Phobius"/>
    </source>
</evidence>
<evidence type="ECO:0000256" key="4">
    <source>
        <dbReference type="ARBA" id="ARBA00006627"/>
    </source>
</evidence>
<evidence type="ECO:0000256" key="8">
    <source>
        <dbReference type="ARBA" id="ARBA00023136"/>
    </source>
</evidence>
<dbReference type="GO" id="GO:0071763">
    <property type="term" value="P:nuclear membrane organization"/>
    <property type="evidence" value="ECO:0007669"/>
    <property type="project" value="TreeGrafter"/>
</dbReference>
<dbReference type="AlphaFoldDB" id="A0A9N8F1J4"/>
<evidence type="ECO:0000313" key="12">
    <source>
        <dbReference type="EMBL" id="CAB9529546.1"/>
    </source>
</evidence>
<organism evidence="12 13">
    <name type="scientific">Seminavis robusta</name>
    <dbReference type="NCBI Taxonomy" id="568900"/>
    <lineage>
        <taxon>Eukaryota</taxon>
        <taxon>Sar</taxon>
        <taxon>Stramenopiles</taxon>
        <taxon>Ochrophyta</taxon>
        <taxon>Bacillariophyta</taxon>
        <taxon>Bacillariophyceae</taxon>
        <taxon>Bacillariophycidae</taxon>
        <taxon>Naviculales</taxon>
        <taxon>Naviculaceae</taxon>
        <taxon>Seminavis</taxon>
    </lineage>
</organism>
<evidence type="ECO:0000256" key="6">
    <source>
        <dbReference type="ARBA" id="ARBA00022824"/>
    </source>
</evidence>
<keyword evidence="7 11" id="KW-1133">Transmembrane helix</keyword>
<feature type="transmembrane region" description="Helical" evidence="11">
    <location>
        <begin position="85"/>
        <end position="106"/>
    </location>
</feature>
<comment type="subcellular location">
    <subcellularLocation>
        <location evidence="1">Endomembrane system</location>
        <topology evidence="1">Multi-pass membrane protein</topology>
    </subcellularLocation>
    <subcellularLocation>
        <location evidence="3">Endoplasmic reticulum membrane</location>
    </subcellularLocation>
    <subcellularLocation>
        <location evidence="2">Nucleus envelope</location>
    </subcellularLocation>
</comment>
<dbReference type="Proteomes" id="UP001153069">
    <property type="component" value="Unassembled WGS sequence"/>
</dbReference>
<name>A0A9N8F1J4_9STRA</name>
<keyword evidence="9" id="KW-0539">Nucleus</keyword>
<evidence type="ECO:0000256" key="1">
    <source>
        <dbReference type="ARBA" id="ARBA00004127"/>
    </source>
</evidence>
<accession>A0A9N8F1J4</accession>
<dbReference type="GO" id="GO:0006629">
    <property type="term" value="P:lipid metabolic process"/>
    <property type="evidence" value="ECO:0007669"/>
    <property type="project" value="TreeGrafter"/>
</dbReference>
<protein>
    <submittedName>
        <fullName evidence="12">Transmembrane protein 43</fullName>
    </submittedName>
</protein>
<evidence type="ECO:0000256" key="10">
    <source>
        <dbReference type="SAM" id="MobiDB-lite"/>
    </source>
</evidence>
<sequence length="490" mass="52960">MAPSKVFQRSFSKSWSSSLEHLLFGILVTETDTDACLAHKGIGVTISFQLAAPETTLKSQRTTMETLSTIEQATRFGRRATRGGGAGGFGCCGIFLVLMSASMLFWNEGRAVRRYSILHEGSKAVVDITNINEVDPANEGKLVHLVGTTKNSRPVTDKKFGVTADALKLGRTAAMYQWEEKTESHTVKHPDGSTSNEVSYTYDRVWYPAPIDSNVFHKPEHHTNPGPLPYHAMLDKADIVSIGAYEASQDMVDGSMNWFSYKTDGISVENITDPSTKAKAKAIPGGFYFGSDPSVPKVGDSKVTFQVVLPSVVTVMAQQTGKSFAPYKGKHAGKSGELMFVQLGNHTAQEIFANEISSNKFLTWLFRFLGVCLMYAGVGGMLSPLAMMLDSIPLIGRCIGNTLLPLLNSIVAGAFAGVVIAVAWLRFHPLAGVSFILFVGGLTFLAVRKSKQMNAEGRGDAVIAADESDPTEPLLEEGEDDEADDQGEPV</sequence>
<dbReference type="EMBL" id="CAICTM010002538">
    <property type="protein sequence ID" value="CAB9529546.1"/>
    <property type="molecule type" value="Genomic_DNA"/>
</dbReference>
<dbReference type="PANTHER" id="PTHR13416">
    <property type="match status" value="1"/>
</dbReference>
<evidence type="ECO:0000256" key="5">
    <source>
        <dbReference type="ARBA" id="ARBA00022692"/>
    </source>
</evidence>
<comment type="similarity">
    <text evidence="4">Belongs to the TMEM43 family.</text>
</comment>
<feature type="compositionally biased region" description="Acidic residues" evidence="10">
    <location>
        <begin position="466"/>
        <end position="490"/>
    </location>
</feature>
<evidence type="ECO:0000256" key="2">
    <source>
        <dbReference type="ARBA" id="ARBA00004259"/>
    </source>
</evidence>
<proteinExistence type="inferred from homology"/>
<dbReference type="PANTHER" id="PTHR13416:SF2">
    <property type="entry name" value="TRANSMEMBRANE PROTEIN 43"/>
    <property type="match status" value="1"/>
</dbReference>
<keyword evidence="13" id="KW-1185">Reference proteome</keyword>
<comment type="caution">
    <text evidence="12">The sequence shown here is derived from an EMBL/GenBank/DDBJ whole genome shotgun (WGS) entry which is preliminary data.</text>
</comment>
<feature type="region of interest" description="Disordered" evidence="10">
    <location>
        <begin position="458"/>
        <end position="490"/>
    </location>
</feature>
<keyword evidence="6" id="KW-0256">Endoplasmic reticulum</keyword>
<dbReference type="Pfam" id="PF07787">
    <property type="entry name" value="TMEM43"/>
    <property type="match status" value="1"/>
</dbReference>
<evidence type="ECO:0000256" key="3">
    <source>
        <dbReference type="ARBA" id="ARBA00004586"/>
    </source>
</evidence>
<reference evidence="12" key="1">
    <citation type="submission" date="2020-06" db="EMBL/GenBank/DDBJ databases">
        <authorList>
            <consortium name="Plant Systems Biology data submission"/>
        </authorList>
    </citation>
    <scope>NUCLEOTIDE SEQUENCE</scope>
    <source>
        <strain evidence="12">D6</strain>
    </source>
</reference>
<dbReference type="InterPro" id="IPR012430">
    <property type="entry name" value="TMEM43_fam"/>
</dbReference>
<feature type="transmembrane region" description="Helical" evidence="11">
    <location>
        <begin position="430"/>
        <end position="447"/>
    </location>
</feature>
<gene>
    <name evidence="12" type="ORF">SEMRO_2540_G330610.1</name>
</gene>